<dbReference type="GO" id="GO:0004540">
    <property type="term" value="F:RNA nuclease activity"/>
    <property type="evidence" value="ECO:0007669"/>
    <property type="project" value="InterPro"/>
</dbReference>
<dbReference type="CDD" id="cd04453">
    <property type="entry name" value="S1_RNase_E"/>
    <property type="match status" value="1"/>
</dbReference>
<comment type="cofactor">
    <cofactor evidence="1">
        <name>Mg(2+)</name>
        <dbReference type="ChEBI" id="CHEBI:18420"/>
    </cofactor>
</comment>
<dbReference type="NCBIfam" id="TIGR00757">
    <property type="entry name" value="RNaseEG"/>
    <property type="match status" value="1"/>
</dbReference>
<dbReference type="GO" id="GO:0016787">
    <property type="term" value="F:hydrolase activity"/>
    <property type="evidence" value="ECO:0007669"/>
    <property type="project" value="UniProtKB-KW"/>
</dbReference>
<evidence type="ECO:0000256" key="2">
    <source>
        <dbReference type="ARBA" id="ARBA00022723"/>
    </source>
</evidence>
<keyword evidence="8" id="KW-1185">Reference proteome</keyword>
<dbReference type="PANTHER" id="PTHR30001:SF0">
    <property type="entry name" value="RIBONUCLEASE G"/>
    <property type="match status" value="1"/>
</dbReference>
<dbReference type="AlphaFoldDB" id="A0A1H3FWH4"/>
<dbReference type="Proteomes" id="UP000198569">
    <property type="component" value="Unassembled WGS sequence"/>
</dbReference>
<dbReference type="PANTHER" id="PTHR30001">
    <property type="entry name" value="RIBONUCLEASE"/>
    <property type="match status" value="1"/>
</dbReference>
<dbReference type="InterPro" id="IPR012340">
    <property type="entry name" value="NA-bd_OB-fold"/>
</dbReference>
<organism evidence="7 8">
    <name type="scientific">Flavobacterium degerlachei</name>
    <dbReference type="NCBI Taxonomy" id="229203"/>
    <lineage>
        <taxon>Bacteria</taxon>
        <taxon>Pseudomonadati</taxon>
        <taxon>Bacteroidota</taxon>
        <taxon>Flavobacteriia</taxon>
        <taxon>Flavobacteriales</taxon>
        <taxon>Flavobacteriaceae</taxon>
        <taxon>Flavobacterium</taxon>
    </lineage>
</organism>
<dbReference type="GO" id="GO:0006364">
    <property type="term" value="P:rRNA processing"/>
    <property type="evidence" value="ECO:0007669"/>
    <property type="project" value="TreeGrafter"/>
</dbReference>
<keyword evidence="4" id="KW-0460">Magnesium</keyword>
<evidence type="ECO:0000313" key="8">
    <source>
        <dbReference type="Proteomes" id="UP000198569"/>
    </source>
</evidence>
<sequence>MVRVFNFKPEILNFKLKVWIKIYIVNKELIIRSSSDFVDFALLKDGKLIELHKEEEKSNFQVGDIFIAKIRKPVAGLNAAFVNVGYEKDAFLHYHDLGPNLTSQLKFIKLVSAGKIKDFSLKNFQFEKEIDKDGTITDVINANQSILVQVVKEPISTKGPRISAELSLAGRFIVLVPFSDRVSISQKIEDKKEKDRLKRLVQSIKPKGFGVIVRTVAEGKNTAELEKDMQNLLSRWDAMCKKLPTAHHPSKILGELNRASSILRDVFNDTFSGIQIDDEELYNQTKDYLQEIAPSKQSIVKFYQSNDTPIFEKYNIERQIKTSFGKTVSMSKGAYLIIEHTEALHVIDVNSGNRSNKATNQEDTAMEVNMIAAAEIARQLRLRDMGGIIVIDFIDLSNPENRKILFDFLREEMSDDKAKHKILPPSKFGLVQITRQRVRPEVNIKTREEDPNDVKGEIEAPILIIDRINSDLERVLKSHQEVVLNVHPFVAAYLTKGFPSLRSKWFFEHKKWVKIIPRDAYTYLEYHFYDKKGNVIKE</sequence>
<feature type="domain" description="RNA-binding protein AU-1/Ribonuclease E/G" evidence="6">
    <location>
        <begin position="167"/>
        <end position="438"/>
    </location>
</feature>
<evidence type="ECO:0000256" key="1">
    <source>
        <dbReference type="ARBA" id="ARBA00001946"/>
    </source>
</evidence>
<protein>
    <submittedName>
        <fullName evidence="7">Ribonuclease G</fullName>
    </submittedName>
</protein>
<gene>
    <name evidence="7" type="ORF">SAMN05444338_11932</name>
</gene>
<dbReference type="Gene3D" id="2.40.50.140">
    <property type="entry name" value="Nucleic acid-binding proteins"/>
    <property type="match status" value="1"/>
</dbReference>
<dbReference type="GO" id="GO:0005737">
    <property type="term" value="C:cytoplasm"/>
    <property type="evidence" value="ECO:0007669"/>
    <property type="project" value="TreeGrafter"/>
</dbReference>
<keyword evidence="3" id="KW-0378">Hydrolase</keyword>
<dbReference type="EMBL" id="FNMV01000019">
    <property type="protein sequence ID" value="SDX95321.1"/>
    <property type="molecule type" value="Genomic_DNA"/>
</dbReference>
<evidence type="ECO:0000313" key="7">
    <source>
        <dbReference type="EMBL" id="SDX95321.1"/>
    </source>
</evidence>
<evidence type="ECO:0000256" key="4">
    <source>
        <dbReference type="ARBA" id="ARBA00022842"/>
    </source>
</evidence>
<reference evidence="8" key="1">
    <citation type="submission" date="2016-10" db="EMBL/GenBank/DDBJ databases">
        <authorList>
            <person name="Varghese N."/>
            <person name="Submissions S."/>
        </authorList>
    </citation>
    <scope>NUCLEOTIDE SEQUENCE [LARGE SCALE GENOMIC DNA]</scope>
    <source>
        <strain evidence="8">DSM 15718</strain>
    </source>
</reference>
<dbReference type="GO" id="GO:0003723">
    <property type="term" value="F:RNA binding"/>
    <property type="evidence" value="ECO:0007669"/>
    <property type="project" value="UniProtKB-KW"/>
</dbReference>
<evidence type="ECO:0000259" key="6">
    <source>
        <dbReference type="Pfam" id="PF10150"/>
    </source>
</evidence>
<proteinExistence type="predicted"/>
<accession>A0A1H3FWH4</accession>
<dbReference type="Pfam" id="PF10150">
    <property type="entry name" value="RNase_E_G"/>
    <property type="match status" value="1"/>
</dbReference>
<evidence type="ECO:0000256" key="3">
    <source>
        <dbReference type="ARBA" id="ARBA00022801"/>
    </source>
</evidence>
<keyword evidence="2" id="KW-0479">Metal-binding</keyword>
<keyword evidence="5" id="KW-0694">RNA-binding</keyword>
<dbReference type="InterPro" id="IPR019307">
    <property type="entry name" value="RNA-bd_AU-1/RNase_E/G"/>
</dbReference>
<dbReference type="InterPro" id="IPR004659">
    <property type="entry name" value="RNase_E/G"/>
</dbReference>
<dbReference type="SUPFAM" id="SSF50249">
    <property type="entry name" value="Nucleic acid-binding proteins"/>
    <property type="match status" value="1"/>
</dbReference>
<evidence type="ECO:0000256" key="5">
    <source>
        <dbReference type="ARBA" id="ARBA00022884"/>
    </source>
</evidence>
<dbReference type="GO" id="GO:0046872">
    <property type="term" value="F:metal ion binding"/>
    <property type="evidence" value="ECO:0007669"/>
    <property type="project" value="UniProtKB-KW"/>
</dbReference>
<name>A0A1H3FWH4_9FLAO</name>
<dbReference type="STRING" id="229203.SAMN05444338_11932"/>